<proteinExistence type="predicted"/>
<evidence type="ECO:0000313" key="3">
    <source>
        <dbReference type="Proteomes" id="UP001224325"/>
    </source>
</evidence>
<protein>
    <submittedName>
        <fullName evidence="2">Alpha/beta hydrolase</fullName>
    </submittedName>
</protein>
<dbReference type="AlphaFoldDB" id="A0AAU7EHB7"/>
<dbReference type="Gene3D" id="3.40.50.1820">
    <property type="entry name" value="alpha/beta hydrolase"/>
    <property type="match status" value="1"/>
</dbReference>
<dbReference type="Pfam" id="PF12697">
    <property type="entry name" value="Abhydrolase_6"/>
    <property type="match status" value="1"/>
</dbReference>
<dbReference type="SUPFAM" id="SSF53474">
    <property type="entry name" value="alpha/beta-Hydrolases"/>
    <property type="match status" value="1"/>
</dbReference>
<dbReference type="InterPro" id="IPR000073">
    <property type="entry name" value="AB_hydrolase_1"/>
</dbReference>
<keyword evidence="3" id="KW-1185">Reference proteome</keyword>
<sequence length="260" mass="30093">MNASKKVYFITGAFVNSTSWDLWKAYFESKGYYVVIPIWPTKEGTTKILKDKHPDSILGTLTLHELFTFYSELIKQEKEKPIAIGHSVGGLIVQILLQENLLSLGVAIHSAAPKGVISFQFSFFKSLWKPFGMFKSKNTPHLMSLEEWQYAFTNNMSLYDQKETYEKFLIPESRRIIRGLFTNAAKVKFNKKMQPLLFVAGSHDNLMPANLNFLNYKKYKNSISVTDYKEFEGINHFVLGGKHWEQTANYIINWVKQHEN</sequence>
<dbReference type="InterPro" id="IPR029058">
    <property type="entry name" value="AB_hydrolase_fold"/>
</dbReference>
<dbReference type="Proteomes" id="UP001224325">
    <property type="component" value="Chromosome"/>
</dbReference>
<organism evidence="2 3">
    <name type="scientific">Mariniflexile litorale</name>
    <dbReference type="NCBI Taxonomy" id="3045158"/>
    <lineage>
        <taxon>Bacteria</taxon>
        <taxon>Pseudomonadati</taxon>
        <taxon>Bacteroidota</taxon>
        <taxon>Flavobacteriia</taxon>
        <taxon>Flavobacteriales</taxon>
        <taxon>Flavobacteriaceae</taxon>
        <taxon>Mariniflexile</taxon>
    </lineage>
</organism>
<name>A0AAU7EHB7_9FLAO</name>
<gene>
    <name evidence="2" type="ORF">QLS71_000455</name>
</gene>
<reference evidence="2" key="1">
    <citation type="submission" date="2024-04" db="EMBL/GenBank/DDBJ databases">
        <title>Mariniflexile litorale, isolated from the shallow sediments of the Sea of Japan.</title>
        <authorList>
            <person name="Romanenko L."/>
            <person name="Isaeva M."/>
        </authorList>
    </citation>
    <scope>NUCLEOTIDE SEQUENCE [LARGE SCALE GENOMIC DNA]</scope>
    <source>
        <strain evidence="2">KMM 9835</strain>
    </source>
</reference>
<evidence type="ECO:0000259" key="1">
    <source>
        <dbReference type="Pfam" id="PF12697"/>
    </source>
</evidence>
<evidence type="ECO:0000313" key="2">
    <source>
        <dbReference type="EMBL" id="XBL14508.1"/>
    </source>
</evidence>
<dbReference type="KEGG" id="mlil:QLS71_000455"/>
<dbReference type="EMBL" id="CP155618">
    <property type="protein sequence ID" value="XBL14508.1"/>
    <property type="molecule type" value="Genomic_DNA"/>
</dbReference>
<keyword evidence="2" id="KW-0378">Hydrolase</keyword>
<dbReference type="RefSeq" id="WP_308992429.1">
    <property type="nucleotide sequence ID" value="NZ_CP155618.1"/>
</dbReference>
<dbReference type="GO" id="GO:0016787">
    <property type="term" value="F:hydrolase activity"/>
    <property type="evidence" value="ECO:0007669"/>
    <property type="project" value="UniProtKB-KW"/>
</dbReference>
<accession>A0AAU7EHB7</accession>
<feature type="domain" description="AB hydrolase-1" evidence="1">
    <location>
        <begin position="8"/>
        <end position="208"/>
    </location>
</feature>